<protein>
    <submittedName>
        <fullName evidence="2">ParA family protein</fullName>
    </submittedName>
</protein>
<dbReference type="SUPFAM" id="SSF52540">
    <property type="entry name" value="P-loop containing nucleoside triphosphate hydrolases"/>
    <property type="match status" value="1"/>
</dbReference>
<evidence type="ECO:0000259" key="1">
    <source>
        <dbReference type="Pfam" id="PF13614"/>
    </source>
</evidence>
<dbReference type="Gene3D" id="3.40.50.300">
    <property type="entry name" value="P-loop containing nucleotide triphosphate hydrolases"/>
    <property type="match status" value="1"/>
</dbReference>
<evidence type="ECO:0000313" key="3">
    <source>
        <dbReference type="Proteomes" id="UP000646844"/>
    </source>
</evidence>
<comment type="caution">
    <text evidence="2">The sequence shown here is derived from an EMBL/GenBank/DDBJ whole genome shotgun (WGS) entry which is preliminary data.</text>
</comment>
<dbReference type="GeneID" id="1458731"/>
<dbReference type="OMA" id="YETMAFK"/>
<reference evidence="2" key="1">
    <citation type="journal article" date="2020" name="bioRxiv">
        <title>A rank-normalized archaeal taxonomy based on genome phylogeny resolves widespread incomplete and uneven classifications.</title>
        <authorList>
            <person name="Rinke C."/>
            <person name="Chuvochina M."/>
            <person name="Mussig A.J."/>
            <person name="Chaumeil P.-A."/>
            <person name="Waite D.W."/>
            <person name="Whitman W.B."/>
            <person name="Parks D.H."/>
            <person name="Hugenholtz P."/>
        </authorList>
    </citation>
    <scope>NUCLEOTIDE SEQUENCE</scope>
    <source>
        <strain evidence="2">UBA8838</strain>
    </source>
</reference>
<name>A0A832WTM1_9CREN</name>
<organism evidence="2 3">
    <name type="scientific">Sulfurisphaera tokodaii</name>
    <dbReference type="NCBI Taxonomy" id="111955"/>
    <lineage>
        <taxon>Archaea</taxon>
        <taxon>Thermoproteota</taxon>
        <taxon>Thermoprotei</taxon>
        <taxon>Sulfolobales</taxon>
        <taxon>Sulfolobaceae</taxon>
        <taxon>Sulfurisphaera</taxon>
    </lineage>
</organism>
<dbReference type="EMBL" id="DUJO01000042">
    <property type="protein sequence ID" value="HII74464.1"/>
    <property type="molecule type" value="Genomic_DNA"/>
</dbReference>
<feature type="domain" description="AAA" evidence="1">
    <location>
        <begin position="3"/>
        <end position="127"/>
    </location>
</feature>
<sequence length="257" mass="30054">MRIAFHAYKGGVGKSTLSLMLAKALAEKGKKVLFIDRDMMNWTSQLAKIDEDGLLVQIAFEKEPKNFYKEIKIKDGSLKIVKMFSSGINFYKAFTEFTKIQEFYNFYENFLRRENFDYMVLDNPVFLTWDTNPIKYETMAFKQVFPDEKAYVVLISDILPFSIKDSIIYLRRISAEAPLDWKPLAGIINMAIEEKERYIESTKKLMKELGFPKGVIVKFYDSVFQFHGEIEDLPIVPEIRTLAERIINNDMKEEIIL</sequence>
<dbReference type="Proteomes" id="UP000646844">
    <property type="component" value="Unassembled WGS sequence"/>
</dbReference>
<accession>A0A832WTM1</accession>
<dbReference type="Pfam" id="PF13614">
    <property type="entry name" value="AAA_31"/>
    <property type="match status" value="1"/>
</dbReference>
<proteinExistence type="predicted"/>
<dbReference type="CDD" id="cd02042">
    <property type="entry name" value="ParAB_family"/>
    <property type="match status" value="1"/>
</dbReference>
<dbReference type="InterPro" id="IPR025669">
    <property type="entry name" value="AAA_dom"/>
</dbReference>
<dbReference type="InterPro" id="IPR027417">
    <property type="entry name" value="P-loop_NTPase"/>
</dbReference>
<dbReference type="AlphaFoldDB" id="A0A832WTM1"/>
<evidence type="ECO:0000313" key="2">
    <source>
        <dbReference type="EMBL" id="HII74464.1"/>
    </source>
</evidence>
<dbReference type="RefSeq" id="WP_010978764.1">
    <property type="nucleotide sequence ID" value="NZ_BAABQO010000028.1"/>
</dbReference>
<gene>
    <name evidence="2" type="ORF">HA332_08860</name>
</gene>